<gene>
    <name evidence="5" type="ORF">AMTR_s00040p00179050</name>
</gene>
<feature type="domain" description="FAD/NAD(P)-binding" evidence="4">
    <location>
        <begin position="6"/>
        <end position="319"/>
    </location>
</feature>
<evidence type="ECO:0000259" key="4">
    <source>
        <dbReference type="Pfam" id="PF07992"/>
    </source>
</evidence>
<dbReference type="PANTHER" id="PTHR43557">
    <property type="entry name" value="APOPTOSIS-INDUCING FACTOR 1"/>
    <property type="match status" value="1"/>
</dbReference>
<evidence type="ECO:0000256" key="3">
    <source>
        <dbReference type="ARBA" id="ARBA00023002"/>
    </source>
</evidence>
<organism evidence="5 6">
    <name type="scientific">Amborella trichopoda</name>
    <dbReference type="NCBI Taxonomy" id="13333"/>
    <lineage>
        <taxon>Eukaryota</taxon>
        <taxon>Viridiplantae</taxon>
        <taxon>Streptophyta</taxon>
        <taxon>Embryophyta</taxon>
        <taxon>Tracheophyta</taxon>
        <taxon>Spermatophyta</taxon>
        <taxon>Magnoliopsida</taxon>
        <taxon>Amborellales</taxon>
        <taxon>Amborellaceae</taxon>
        <taxon>Amborella</taxon>
    </lineage>
</organism>
<keyword evidence="3" id="KW-0560">Oxidoreductase</keyword>
<dbReference type="InterPro" id="IPR023753">
    <property type="entry name" value="FAD/NAD-binding_dom"/>
</dbReference>
<dbReference type="AlphaFoldDB" id="W1PSX8"/>
<keyword evidence="2" id="KW-0274">FAD</keyword>
<dbReference type="InterPro" id="IPR050446">
    <property type="entry name" value="FAD-oxidoreductase/Apoptosis"/>
</dbReference>
<dbReference type="OMA" id="RNAQDQG"/>
<dbReference type="PANTHER" id="PTHR43557:SF5">
    <property type="entry name" value="MONODEHYDROASCORBATE REDUCTASE 1, PEROXISOMAL"/>
    <property type="match status" value="1"/>
</dbReference>
<dbReference type="PRINTS" id="PR00411">
    <property type="entry name" value="PNDRDTASEI"/>
</dbReference>
<dbReference type="InterPro" id="IPR036188">
    <property type="entry name" value="FAD/NAD-bd_sf"/>
</dbReference>
<dbReference type="HOGENOM" id="CLU_812794_0_0_1"/>
<dbReference type="Gene3D" id="3.50.50.60">
    <property type="entry name" value="FAD/NAD(P)-binding domain"/>
    <property type="match status" value="2"/>
</dbReference>
<evidence type="ECO:0000313" key="5">
    <source>
        <dbReference type="EMBL" id="ERN13127.1"/>
    </source>
</evidence>
<dbReference type="SUPFAM" id="SSF51905">
    <property type="entry name" value="FAD/NAD(P)-binding domain"/>
    <property type="match status" value="2"/>
</dbReference>
<dbReference type="Proteomes" id="UP000017836">
    <property type="component" value="Unassembled WGS sequence"/>
</dbReference>
<accession>W1PSX8</accession>
<dbReference type="EMBL" id="KI392591">
    <property type="protein sequence ID" value="ERN13127.1"/>
    <property type="molecule type" value="Genomic_DNA"/>
</dbReference>
<keyword evidence="6" id="KW-1185">Reference proteome</keyword>
<dbReference type="PRINTS" id="PR00368">
    <property type="entry name" value="FADPNR"/>
</dbReference>
<protein>
    <recommendedName>
        <fullName evidence="4">FAD/NAD(P)-binding domain-containing protein</fullName>
    </recommendedName>
</protein>
<dbReference type="Gramene" id="ERN13127">
    <property type="protein sequence ID" value="ERN13127"/>
    <property type="gene ID" value="AMTR_s00040p00179050"/>
</dbReference>
<dbReference type="STRING" id="13333.W1PSX8"/>
<dbReference type="OrthoDB" id="432169at2759"/>
<evidence type="ECO:0000256" key="2">
    <source>
        <dbReference type="ARBA" id="ARBA00022827"/>
    </source>
</evidence>
<dbReference type="eggNOG" id="KOG1336">
    <property type="taxonomic scope" value="Eukaryota"/>
</dbReference>
<reference evidence="6" key="1">
    <citation type="journal article" date="2013" name="Science">
        <title>The Amborella genome and the evolution of flowering plants.</title>
        <authorList>
            <consortium name="Amborella Genome Project"/>
        </authorList>
    </citation>
    <scope>NUCLEOTIDE SEQUENCE [LARGE SCALE GENOMIC DNA]</scope>
</reference>
<dbReference type="KEGG" id="atr:18441365"/>
<evidence type="ECO:0000256" key="1">
    <source>
        <dbReference type="ARBA" id="ARBA00022630"/>
    </source>
</evidence>
<name>W1PSX8_AMBTC</name>
<dbReference type="Pfam" id="PF07992">
    <property type="entry name" value="Pyr_redox_2"/>
    <property type="match status" value="1"/>
</dbReference>
<keyword evidence="1" id="KW-0285">Flavoprotein</keyword>
<proteinExistence type="predicted"/>
<sequence length="332" mass="36222">METHSFKYVILGGGVSAGYAAREFVKQGLRPGDLAIISKESVAPYERPALSKGYLFPEGAVDLPGFHVCVGSGGERLLPEWYSEKGIKLILGTEVTKVNIAEKTLTTAAQAVFKYETLIIATGSSVIRLSNQGANAKNIFYLREIEDASELRKAVGANKNGKAVVVGGGYIGLELGAVLRMHNYDVTIVYPEPWFLPRLFTAELAHFYEGHYKHKGVTLIKGTRAVGFESHADGTVKTVKLKDGRELDADIVVVGIGARPLISLFKDQLEEEKGGIKTDGFFKTSEPGVYAIGDVATFPMKMYGDMRRVEHVDHARKSAEQAVKVKSIKENL</sequence>
<dbReference type="GO" id="GO:0016656">
    <property type="term" value="F:monodehydroascorbate reductase (NADH) activity"/>
    <property type="evidence" value="ECO:0000318"/>
    <property type="project" value="GO_Central"/>
</dbReference>
<evidence type="ECO:0000313" key="6">
    <source>
        <dbReference type="Proteomes" id="UP000017836"/>
    </source>
</evidence>